<feature type="domain" description="TIL" evidence="1">
    <location>
        <begin position="22"/>
        <end position="73"/>
    </location>
</feature>
<dbReference type="Pfam" id="PF01826">
    <property type="entry name" value="TIL"/>
    <property type="match status" value="1"/>
</dbReference>
<dbReference type="Gene3D" id="2.10.25.10">
    <property type="entry name" value="Laminin"/>
    <property type="match status" value="1"/>
</dbReference>
<name>A0A1X7UGE7_AMPQE</name>
<reference evidence="2" key="1">
    <citation type="submission" date="2017-05" db="UniProtKB">
        <authorList>
            <consortium name="EnsemblMetazoa"/>
        </authorList>
    </citation>
    <scope>IDENTIFICATION</scope>
</reference>
<dbReference type="AlphaFoldDB" id="A0A1X7UGE7"/>
<evidence type="ECO:0000259" key="1">
    <source>
        <dbReference type="Pfam" id="PF01826"/>
    </source>
</evidence>
<dbReference type="EnsemblMetazoa" id="Aqu2.1.27039_001">
    <property type="protein sequence ID" value="Aqu2.1.27039_001"/>
    <property type="gene ID" value="Aqu2.1.27039"/>
</dbReference>
<organism evidence="2">
    <name type="scientific">Amphimedon queenslandica</name>
    <name type="common">Sponge</name>
    <dbReference type="NCBI Taxonomy" id="400682"/>
    <lineage>
        <taxon>Eukaryota</taxon>
        <taxon>Metazoa</taxon>
        <taxon>Porifera</taxon>
        <taxon>Demospongiae</taxon>
        <taxon>Heteroscleromorpha</taxon>
        <taxon>Haplosclerida</taxon>
        <taxon>Niphatidae</taxon>
        <taxon>Amphimedon</taxon>
    </lineage>
</organism>
<dbReference type="SUPFAM" id="SSF57567">
    <property type="entry name" value="Serine protease inhibitors"/>
    <property type="match status" value="1"/>
</dbReference>
<evidence type="ECO:0000313" key="2">
    <source>
        <dbReference type="EnsemblMetazoa" id="Aqu2.1.27039_001"/>
    </source>
</evidence>
<proteinExistence type="predicted"/>
<dbReference type="InParanoid" id="A0A1X7UGE7"/>
<dbReference type="InterPro" id="IPR036084">
    <property type="entry name" value="Ser_inhib-like_sf"/>
</dbReference>
<accession>A0A1X7UGE7</accession>
<sequence>MEENLEVEQLEAISPLTNCPIAGQEYNEVKATCPKTCSNPHLLCAGDGQPGCSCPLGQVIDEMNNRCVQPNQCPSKKEI</sequence>
<dbReference type="InterPro" id="IPR002919">
    <property type="entry name" value="TIL_dom"/>
</dbReference>
<protein>
    <recommendedName>
        <fullName evidence="1">TIL domain-containing protein</fullName>
    </recommendedName>
</protein>
<dbReference type="CDD" id="cd19941">
    <property type="entry name" value="TIL"/>
    <property type="match status" value="1"/>
</dbReference>
<dbReference type="OrthoDB" id="5950222at2759"/>